<dbReference type="RefSeq" id="WP_119533305.1">
    <property type="nucleotide sequence ID" value="NZ_QXTF01000002.1"/>
</dbReference>
<dbReference type="Proteomes" id="UP000285023">
    <property type="component" value="Unassembled WGS sequence"/>
</dbReference>
<dbReference type="Pfam" id="PF01126">
    <property type="entry name" value="Heme_oxygenase"/>
    <property type="match status" value="1"/>
</dbReference>
<dbReference type="GO" id="GO:0006788">
    <property type="term" value="P:heme oxidation"/>
    <property type="evidence" value="ECO:0007669"/>
    <property type="project" value="InterPro"/>
</dbReference>
<keyword evidence="2" id="KW-1185">Reference proteome</keyword>
<dbReference type="GO" id="GO:0004392">
    <property type="term" value="F:heme oxygenase (decyclizing) activity"/>
    <property type="evidence" value="ECO:0007669"/>
    <property type="project" value="InterPro"/>
</dbReference>
<gene>
    <name evidence="1" type="ORF">D3M59_09045</name>
</gene>
<protein>
    <submittedName>
        <fullName evidence="1">Heme oxygenase</fullName>
    </submittedName>
</protein>
<name>A0A418Q0L0_9SPHN</name>
<organism evidence="1 2">
    <name type="scientific">Sphingomonas edaphi</name>
    <dbReference type="NCBI Taxonomy" id="2315689"/>
    <lineage>
        <taxon>Bacteria</taxon>
        <taxon>Pseudomonadati</taxon>
        <taxon>Pseudomonadota</taxon>
        <taxon>Alphaproteobacteria</taxon>
        <taxon>Sphingomonadales</taxon>
        <taxon>Sphingomonadaceae</taxon>
        <taxon>Sphingomonas</taxon>
    </lineage>
</organism>
<dbReference type="OrthoDB" id="9149607at2"/>
<accession>A0A418Q0L0</accession>
<evidence type="ECO:0000313" key="2">
    <source>
        <dbReference type="Proteomes" id="UP000285023"/>
    </source>
</evidence>
<sequence>MTAHAALRDATRQAHDRLDRRFSALNLASIVDYGDFLRAHAAAFLPVEHALERSGAAALIAGWHDIKRGNALKSDLHALGVASPTPENAPDFEQRAELLGGLYVLEGSRLGGKILYKAVGSGFPTRFLASRAPVGHWRSFVAMLEEMLYSDGDRATAGATAVRTFECFERAAGRVLTK</sequence>
<comment type="caution">
    <text evidence="1">The sequence shown here is derived from an EMBL/GenBank/DDBJ whole genome shotgun (WGS) entry which is preliminary data.</text>
</comment>
<dbReference type="EMBL" id="QXTF01000002">
    <property type="protein sequence ID" value="RIX29416.1"/>
    <property type="molecule type" value="Genomic_DNA"/>
</dbReference>
<dbReference type="InterPro" id="IPR016053">
    <property type="entry name" value="Haem_Oase-like"/>
</dbReference>
<dbReference type="SUPFAM" id="SSF48613">
    <property type="entry name" value="Heme oxygenase-like"/>
    <property type="match status" value="1"/>
</dbReference>
<dbReference type="CDD" id="cd19166">
    <property type="entry name" value="HemeO-bac"/>
    <property type="match status" value="1"/>
</dbReference>
<dbReference type="AlphaFoldDB" id="A0A418Q0L0"/>
<dbReference type="Gene3D" id="1.20.910.10">
    <property type="entry name" value="Heme oxygenase-like"/>
    <property type="match status" value="1"/>
</dbReference>
<dbReference type="InterPro" id="IPR016084">
    <property type="entry name" value="Haem_Oase-like_multi-hlx"/>
</dbReference>
<evidence type="ECO:0000313" key="1">
    <source>
        <dbReference type="EMBL" id="RIX29416.1"/>
    </source>
</evidence>
<proteinExistence type="predicted"/>
<reference evidence="1 2" key="1">
    <citation type="submission" date="2018-09" db="EMBL/GenBank/DDBJ databases">
        <title>Sphingomonas sp. DAC4.</title>
        <authorList>
            <person name="Seo T."/>
        </authorList>
    </citation>
    <scope>NUCLEOTIDE SEQUENCE [LARGE SCALE GENOMIC DNA]</scope>
    <source>
        <strain evidence="1 2">DAC4</strain>
    </source>
</reference>